<reference evidence="17" key="1">
    <citation type="submission" date="2023-06" db="EMBL/GenBank/DDBJ databases">
        <authorList>
            <person name="Noh H."/>
        </authorList>
    </citation>
    <scope>NUCLEOTIDE SEQUENCE</scope>
    <source>
        <strain evidence="17">DUCC20226</strain>
    </source>
</reference>
<dbReference type="GO" id="GO:0005789">
    <property type="term" value="C:endoplasmic reticulum membrane"/>
    <property type="evidence" value="ECO:0007669"/>
    <property type="project" value="UniProtKB-SubCell"/>
</dbReference>
<feature type="transmembrane region" description="Helical" evidence="16">
    <location>
        <begin position="131"/>
        <end position="153"/>
    </location>
</feature>
<dbReference type="GO" id="GO:0005739">
    <property type="term" value="C:mitochondrion"/>
    <property type="evidence" value="ECO:0007669"/>
    <property type="project" value="GOC"/>
</dbReference>
<keyword evidence="9" id="KW-0256">Endoplasmic reticulum</keyword>
<dbReference type="GO" id="GO:0106073">
    <property type="term" value="F:dolichyl pyrophosphate Glc2Man9GlcNAc2 alpha-1,2-glucosyltransferase activity"/>
    <property type="evidence" value="ECO:0007669"/>
    <property type="project" value="UniProtKB-EC"/>
</dbReference>
<keyword evidence="8 16" id="KW-0812">Transmembrane</keyword>
<evidence type="ECO:0000256" key="5">
    <source>
        <dbReference type="ARBA" id="ARBA00018512"/>
    </source>
</evidence>
<evidence type="ECO:0000256" key="12">
    <source>
        <dbReference type="ARBA" id="ARBA00032069"/>
    </source>
</evidence>
<evidence type="ECO:0000256" key="10">
    <source>
        <dbReference type="ARBA" id="ARBA00022989"/>
    </source>
</evidence>
<keyword evidence="6" id="KW-0328">Glycosyltransferase</keyword>
<feature type="transmembrane region" description="Helical" evidence="16">
    <location>
        <begin position="544"/>
        <end position="564"/>
    </location>
</feature>
<comment type="catalytic activity">
    <reaction evidence="14">
        <text>an alpha-D-Glc-(1-&gt;3)-alpha-D-Glc-(1-&gt;3)-alpha-D-Man-(1-&gt;2)-alpha-D-Man-(1-&gt;2)-alpha-D-Man-(1-&gt;3)-[alpha-D-Man-(1-&gt;2)-alpha-D-Man-(1-&gt;3)-[alpha-D-Man-(1-&gt;2)-alpha-D-Man-(1-&gt;6)]-alpha-D-Man-(1-&gt;6)]-beta-D-Man-(1-&gt;4)-beta-D-GlcNAc-(1-&gt;4)-alpha-D-GlcNAc-diphospho-di-trans,poly-cis-dolichol + a di-trans,poly-cis-dolichyl beta-D-glucosyl phosphate = a alpha-D-Glc-(1-&gt;2)-alpha-D-Glc-(1-&gt;3)-alpha-D-Glc-(1-&gt;3)-alpha-D-Man-(1-&gt;2)-alpha-D-Man-(1-&gt;2)-alpha-D-Man-(1-&gt;3)-[alpha-D-Man-(1-&gt;2)-alpha-D-Man-(1-&gt;3)-[alpha-D-Man-(1-&gt;2)-alpha-D-Man-(1-&gt;6)]-alpha-D-Man-(1-&gt;6)]-beta-D-Man-(1-&gt;4)-beta-D-GlcNAc-(1-&gt;4)-alpha-D-GlcNAc-diphospho-di-trans,poly-cis-dolichol + a di-trans,poly-cis-dolichyl phosphate + H(+)</text>
        <dbReference type="Rhea" id="RHEA:29543"/>
        <dbReference type="Rhea" id="RHEA-COMP:19498"/>
        <dbReference type="Rhea" id="RHEA-COMP:19502"/>
        <dbReference type="Rhea" id="RHEA-COMP:19512"/>
        <dbReference type="Rhea" id="RHEA-COMP:19522"/>
        <dbReference type="ChEBI" id="CHEBI:15378"/>
        <dbReference type="ChEBI" id="CHEBI:57525"/>
        <dbReference type="ChEBI" id="CHEBI:57683"/>
        <dbReference type="ChEBI" id="CHEBI:132522"/>
        <dbReference type="ChEBI" id="CHEBI:132523"/>
        <dbReference type="EC" id="2.4.1.256"/>
    </reaction>
    <physiologicalReaction direction="left-to-right" evidence="14">
        <dbReference type="Rhea" id="RHEA:29544"/>
    </physiologicalReaction>
</comment>
<comment type="caution">
    <text evidence="17">The sequence shown here is derived from an EMBL/GenBank/DDBJ whole genome shotgun (WGS) entry which is preliminary data.</text>
</comment>
<keyword evidence="18" id="KW-1185">Reference proteome</keyword>
<evidence type="ECO:0000256" key="2">
    <source>
        <dbReference type="ARBA" id="ARBA00004922"/>
    </source>
</evidence>
<keyword evidence="11 16" id="KW-0472">Membrane</keyword>
<comment type="pathway">
    <text evidence="2">Protein modification; protein glycosylation.</text>
</comment>
<evidence type="ECO:0000256" key="4">
    <source>
        <dbReference type="ARBA" id="ARBA00011967"/>
    </source>
</evidence>
<dbReference type="GO" id="GO:0006488">
    <property type="term" value="P:dolichol-linked oligosaccharide biosynthetic process"/>
    <property type="evidence" value="ECO:0007669"/>
    <property type="project" value="InterPro"/>
</dbReference>
<dbReference type="Pfam" id="PF04922">
    <property type="entry name" value="DIE2_ALG10"/>
    <property type="match status" value="1"/>
</dbReference>
<feature type="transmembrane region" description="Helical" evidence="16">
    <location>
        <begin position="681"/>
        <end position="700"/>
    </location>
</feature>
<evidence type="ECO:0000313" key="17">
    <source>
        <dbReference type="EMBL" id="KAK2614538.1"/>
    </source>
</evidence>
<dbReference type="InterPro" id="IPR016900">
    <property type="entry name" value="Alg10"/>
</dbReference>
<dbReference type="EMBL" id="JAUJFL010000001">
    <property type="protein sequence ID" value="KAK2614538.1"/>
    <property type="molecule type" value="Genomic_DNA"/>
</dbReference>
<sequence length="724" mass="81645">MFPTQIRRAEPFPQYRSPYGPKYGFQPHVAGVTGKQFITFGTKAAGLGGVALFAVIFYASGIPRVQRDILQRVPFLGSYFINEIPPEDNMEVLVSLRDFGILAVRPTVYSLICFYLFLVPNLSRYGWDRPAVNVSLLAAPALVGLLWQAAVAINFPEPYLDEVFHIPQAQKYCQAKWLEWDDKITTPPGLYAVSVLIHRALWFMNGKCSETSLRMTNWVAIIILTFTAVDCRRLVEKRLAERSEARPRTSSLSFHAIHTGMNIGLFPLLFFFSALYYTDVFSTLMVLFAFQNHLERVGPKAKSWWNDVFVIFLGVAALFMRQTNVFWVVVFMGGLEAVEAAKAVPDVRPQPPGQGDSMANIKYFAWRSSLGEIHDPALHQASLDDTLYCVVSIAIAIICNPLRVAKQVWAHVAVMALFVAFVLWNGSVVLGDKTNHVATVHLPQMLYIWPLFAFFSAPLLLPFLPWPFSAKRGSGPSGAAQKVAEAQQTQKWCAVYLSIAGYISLTLAALAIVHFNTIIHPFTLADNRHYMFYVFRYTILRSKWVRYAFVPVYVLCWSICWDALGGSLPTQDTTDAARKDAKKQGNSSQKKSVQIKDTDAILPVETPTLSTALLWLAATALSLITAPLVEPRYFIMPWVFWRLLVPAWPANTPMMPSKKSESSPGRLGWILSLGQRFDLRLFVETAWFLAVHLATAYMFIARPYYWRAEDGTLLDGGRVQRFMW</sequence>
<proteinExistence type="inferred from homology"/>
<dbReference type="PANTHER" id="PTHR12989">
    <property type="entry name" value="ALPHA-1,2-GLUCOSYLTRANSFERASE ALG10"/>
    <property type="match status" value="1"/>
</dbReference>
<comment type="function">
    <text evidence="13">Dol-P-Glc:Glc(2)Man(9)GlcNAc(2)-PP-Dol alpha-1,2-glucosyltransferase that operates in the biosynthetic pathway of dolichol-linked oligosaccharides, the glycan precursors employed in protein asparagine (N)-glycosylation. The assembly of dolichol-linked oligosaccharides begins on the cytosolic side of the endoplasmic reticulum membrane and finishes in its lumen. The sequential addition of sugars to dolichol pyrophosphate produces dolichol-linked oligosaccharides containing fourteen sugars, including two GlcNAcs, nine mannoses and three glucoses. Once assembled, the oligosaccharide is transferred from the lipid to nascent proteins by oligosaccharyltransferases. In the lumen of the endoplasmic reticulum, adds the third and last glucose residue from dolichyl phosphate glucose (Dol-P-Glc) onto the lipid-linked oligosaccharide intermediate Glc(2)Man(9)GlcNAc(2)-PP-Dol to produce Glc(3)Man(9)GlcNAc(2)-PP-Dol.</text>
</comment>
<feature type="transmembrane region" description="Helical" evidence="16">
    <location>
        <begin position="44"/>
        <end position="62"/>
    </location>
</feature>
<evidence type="ECO:0000256" key="1">
    <source>
        <dbReference type="ARBA" id="ARBA00004477"/>
    </source>
</evidence>
<evidence type="ECO:0000256" key="11">
    <source>
        <dbReference type="ARBA" id="ARBA00023136"/>
    </source>
</evidence>
<organism evidence="17 18">
    <name type="scientific">Phomopsis amygdali</name>
    <name type="common">Fusicoccum amygdali</name>
    <dbReference type="NCBI Taxonomy" id="1214568"/>
    <lineage>
        <taxon>Eukaryota</taxon>
        <taxon>Fungi</taxon>
        <taxon>Dikarya</taxon>
        <taxon>Ascomycota</taxon>
        <taxon>Pezizomycotina</taxon>
        <taxon>Sordariomycetes</taxon>
        <taxon>Sordariomycetidae</taxon>
        <taxon>Diaporthales</taxon>
        <taxon>Diaporthaceae</taxon>
        <taxon>Diaporthe</taxon>
    </lineage>
</organism>
<feature type="transmembrane region" description="Helical" evidence="16">
    <location>
        <begin position="99"/>
        <end position="119"/>
    </location>
</feature>
<evidence type="ECO:0000256" key="8">
    <source>
        <dbReference type="ARBA" id="ARBA00022692"/>
    </source>
</evidence>
<feature type="transmembrane region" description="Helical" evidence="16">
    <location>
        <begin position="256"/>
        <end position="277"/>
    </location>
</feature>
<evidence type="ECO:0000256" key="15">
    <source>
        <dbReference type="SAM" id="MobiDB-lite"/>
    </source>
</evidence>
<comment type="similarity">
    <text evidence="3">Belongs to the ALG10 glucosyltransferase family.</text>
</comment>
<keyword evidence="10 16" id="KW-1133">Transmembrane helix</keyword>
<dbReference type="Pfam" id="PF09796">
    <property type="entry name" value="QCR10"/>
    <property type="match status" value="1"/>
</dbReference>
<dbReference type="AlphaFoldDB" id="A0AAD9W9C1"/>
<keyword evidence="7" id="KW-0808">Transferase</keyword>
<dbReference type="PANTHER" id="PTHR12989:SF10">
    <property type="entry name" value="DOL-P-GLC:GLC(2)MAN(9)GLCNAC(2)-PP-DOL ALPHA-1,2-GLUCOSYLTRANSFERASE-RELATED"/>
    <property type="match status" value="1"/>
</dbReference>
<evidence type="ECO:0000256" key="7">
    <source>
        <dbReference type="ARBA" id="ARBA00022679"/>
    </source>
</evidence>
<name>A0AAD9W9C1_PHOAM</name>
<evidence type="ECO:0000256" key="13">
    <source>
        <dbReference type="ARBA" id="ARBA00044727"/>
    </source>
</evidence>
<dbReference type="InterPro" id="IPR019182">
    <property type="entry name" value="Cytochrome_b-c1_su10_fun"/>
</dbReference>
<dbReference type="Proteomes" id="UP001265746">
    <property type="component" value="Unassembled WGS sequence"/>
</dbReference>
<evidence type="ECO:0000313" key="18">
    <source>
        <dbReference type="Proteomes" id="UP001265746"/>
    </source>
</evidence>
<dbReference type="EC" id="2.4.1.256" evidence="4"/>
<feature type="transmembrane region" description="Helical" evidence="16">
    <location>
        <begin position="215"/>
        <end position="235"/>
    </location>
</feature>
<feature type="transmembrane region" description="Helical" evidence="16">
    <location>
        <begin position="499"/>
        <end position="523"/>
    </location>
</feature>
<protein>
    <recommendedName>
        <fullName evidence="5">Dol-P-Glc:Glc(2)Man(9)GlcNAc(2)-PP-Dol alpha-1,2-glucosyltransferase</fullName>
        <ecNumber evidence="4">2.4.1.256</ecNumber>
    </recommendedName>
    <alternativeName>
        <fullName evidence="12">Asparagine-linked glycosylation protein 10</fullName>
    </alternativeName>
</protein>
<feature type="transmembrane region" description="Helical" evidence="16">
    <location>
        <begin position="409"/>
        <end position="430"/>
    </location>
</feature>
<accession>A0AAD9W9C1</accession>
<feature type="region of interest" description="Disordered" evidence="15">
    <location>
        <begin position="572"/>
        <end position="591"/>
    </location>
</feature>
<feature type="transmembrane region" description="Helical" evidence="16">
    <location>
        <begin position="442"/>
        <end position="464"/>
    </location>
</feature>
<evidence type="ECO:0000256" key="16">
    <source>
        <dbReference type="SAM" id="Phobius"/>
    </source>
</evidence>
<evidence type="ECO:0000256" key="3">
    <source>
        <dbReference type="ARBA" id="ARBA00010600"/>
    </source>
</evidence>
<feature type="transmembrane region" description="Helical" evidence="16">
    <location>
        <begin position="308"/>
        <end position="332"/>
    </location>
</feature>
<dbReference type="GO" id="GO:0006122">
    <property type="term" value="P:mitochondrial electron transport, ubiquinol to cytochrome c"/>
    <property type="evidence" value="ECO:0007669"/>
    <property type="project" value="InterPro"/>
</dbReference>
<evidence type="ECO:0000256" key="6">
    <source>
        <dbReference type="ARBA" id="ARBA00022676"/>
    </source>
</evidence>
<gene>
    <name evidence="17" type="ORF">N8I77_001349</name>
</gene>
<evidence type="ECO:0000256" key="14">
    <source>
        <dbReference type="ARBA" id="ARBA00048064"/>
    </source>
</evidence>
<evidence type="ECO:0000256" key="9">
    <source>
        <dbReference type="ARBA" id="ARBA00022824"/>
    </source>
</evidence>
<comment type="subcellular location">
    <subcellularLocation>
        <location evidence="1">Endoplasmic reticulum membrane</location>
        <topology evidence="1">Multi-pass membrane protein</topology>
    </subcellularLocation>
</comment>